<accession>A0A9Y2JYH7</accession>
<proteinExistence type="predicted"/>
<protein>
    <submittedName>
        <fullName evidence="2">Uncharacterized protein</fullName>
    </submittedName>
</protein>
<evidence type="ECO:0000256" key="1">
    <source>
        <dbReference type="SAM" id="MobiDB-lite"/>
    </source>
</evidence>
<dbReference type="Proteomes" id="UP001239397">
    <property type="component" value="Chromosome"/>
</dbReference>
<organism evidence="2 3">
    <name type="scientific">Amycolatopsis mongoliensis</name>
    <dbReference type="NCBI Taxonomy" id="715475"/>
    <lineage>
        <taxon>Bacteria</taxon>
        <taxon>Bacillati</taxon>
        <taxon>Actinomycetota</taxon>
        <taxon>Actinomycetes</taxon>
        <taxon>Pseudonocardiales</taxon>
        <taxon>Pseudonocardiaceae</taxon>
        <taxon>Amycolatopsis</taxon>
    </lineage>
</organism>
<dbReference type="AlphaFoldDB" id="A0A9Y2JYH7"/>
<sequence length="112" mass="11024">MIFTLAAVVNTCARTCSGASRWRIANNAVSCGPSPNPATAAATTSSVRSSAAAASVALAASTSVLSQTVRSGAHGSGFFAKTALASRDAVASTVSRSAPSAGPRRWAAPSRG</sequence>
<gene>
    <name evidence="2" type="ORF">QRX60_25305</name>
</gene>
<dbReference type="EMBL" id="CP127295">
    <property type="protein sequence ID" value="WIY07010.1"/>
    <property type="molecule type" value="Genomic_DNA"/>
</dbReference>
<evidence type="ECO:0000313" key="3">
    <source>
        <dbReference type="Proteomes" id="UP001239397"/>
    </source>
</evidence>
<evidence type="ECO:0000313" key="2">
    <source>
        <dbReference type="EMBL" id="WIY07010.1"/>
    </source>
</evidence>
<name>A0A9Y2JYH7_9PSEU</name>
<dbReference type="KEGG" id="amog:QRX60_25305"/>
<feature type="region of interest" description="Disordered" evidence="1">
    <location>
        <begin position="92"/>
        <end position="112"/>
    </location>
</feature>
<keyword evidence="3" id="KW-1185">Reference proteome</keyword>
<dbReference type="RefSeq" id="WP_286003260.1">
    <property type="nucleotide sequence ID" value="NZ_CP127295.1"/>
</dbReference>
<reference evidence="2 3" key="1">
    <citation type="submission" date="2023-06" db="EMBL/GenBank/DDBJ databases">
        <authorList>
            <person name="Oyuntsetseg B."/>
            <person name="Kim S.B."/>
        </authorList>
    </citation>
    <scope>NUCLEOTIDE SEQUENCE [LARGE SCALE GENOMIC DNA]</scope>
    <source>
        <strain evidence="2 3">4-36</strain>
    </source>
</reference>